<dbReference type="Pfam" id="PF01521">
    <property type="entry name" value="Fe-S_biosyn"/>
    <property type="match status" value="1"/>
</dbReference>
<dbReference type="PANTHER" id="PTHR43011">
    <property type="entry name" value="IRON-SULFUR CLUSTER ASSEMBLY 2 HOMOLOG, MITOCHONDRIAL"/>
    <property type="match status" value="1"/>
</dbReference>
<evidence type="ECO:0000256" key="4">
    <source>
        <dbReference type="ARBA" id="ARBA00023004"/>
    </source>
</evidence>
<gene>
    <name evidence="7" type="ORF">CHC_T00004413001</name>
</gene>
<dbReference type="OrthoDB" id="1938621at2759"/>
<dbReference type="PhylomeDB" id="R7QGG7"/>
<dbReference type="GO" id="GO:0051539">
    <property type="term" value="F:4 iron, 4 sulfur cluster binding"/>
    <property type="evidence" value="ECO:0007669"/>
    <property type="project" value="TreeGrafter"/>
</dbReference>
<comment type="subcellular location">
    <subcellularLocation>
        <location evidence="1">Mitochondrion</location>
    </subcellularLocation>
</comment>
<dbReference type="Proteomes" id="UP000012073">
    <property type="component" value="Unassembled WGS sequence"/>
</dbReference>
<dbReference type="SUPFAM" id="SSF89360">
    <property type="entry name" value="HesB-like domain"/>
    <property type="match status" value="1"/>
</dbReference>
<keyword evidence="3" id="KW-0479">Metal-binding</keyword>
<reference evidence="8" key="1">
    <citation type="journal article" date="2013" name="Proc. Natl. Acad. Sci. U.S.A.">
        <title>Genome structure and metabolic features in the red seaweed Chondrus crispus shed light on evolution of the Archaeplastida.</title>
        <authorList>
            <person name="Collen J."/>
            <person name="Porcel B."/>
            <person name="Carre W."/>
            <person name="Ball S.G."/>
            <person name="Chaparro C."/>
            <person name="Tonon T."/>
            <person name="Barbeyron T."/>
            <person name="Michel G."/>
            <person name="Noel B."/>
            <person name="Valentin K."/>
            <person name="Elias M."/>
            <person name="Artiguenave F."/>
            <person name="Arun A."/>
            <person name="Aury J.M."/>
            <person name="Barbosa-Neto J.F."/>
            <person name="Bothwell J.H."/>
            <person name="Bouget F.Y."/>
            <person name="Brillet L."/>
            <person name="Cabello-Hurtado F."/>
            <person name="Capella-Gutierrez S."/>
            <person name="Charrier B."/>
            <person name="Cladiere L."/>
            <person name="Cock J.M."/>
            <person name="Coelho S.M."/>
            <person name="Colleoni C."/>
            <person name="Czjzek M."/>
            <person name="Da Silva C."/>
            <person name="Delage L."/>
            <person name="Denoeud F."/>
            <person name="Deschamps P."/>
            <person name="Dittami S.M."/>
            <person name="Gabaldon T."/>
            <person name="Gachon C.M."/>
            <person name="Groisillier A."/>
            <person name="Herve C."/>
            <person name="Jabbari K."/>
            <person name="Katinka M."/>
            <person name="Kloareg B."/>
            <person name="Kowalczyk N."/>
            <person name="Labadie K."/>
            <person name="Leblanc C."/>
            <person name="Lopez P.J."/>
            <person name="McLachlan D.H."/>
            <person name="Meslet-Cladiere L."/>
            <person name="Moustafa A."/>
            <person name="Nehr Z."/>
            <person name="Nyvall Collen P."/>
            <person name="Panaud O."/>
            <person name="Partensky F."/>
            <person name="Poulain J."/>
            <person name="Rensing S.A."/>
            <person name="Rousvoal S."/>
            <person name="Samson G."/>
            <person name="Symeonidi A."/>
            <person name="Weissenbach J."/>
            <person name="Zambounis A."/>
            <person name="Wincker P."/>
            <person name="Boyen C."/>
        </authorList>
    </citation>
    <scope>NUCLEOTIDE SEQUENCE [LARGE SCALE GENOMIC DNA]</scope>
    <source>
        <strain evidence="8">cv. Stackhouse</strain>
    </source>
</reference>
<dbReference type="PANTHER" id="PTHR43011:SF1">
    <property type="entry name" value="IRON-SULFUR CLUSTER ASSEMBLY 2 HOMOLOG, MITOCHONDRIAL"/>
    <property type="match status" value="1"/>
</dbReference>
<sequence length="146" mass="15958">MLACQAGVRTAVATRLYRRMLSEAARAHAVEITPTCVKRLKELQEQRRKNVALRVTVDGGGCSGFQYAFDVENWEVAPDQKSLKSGNDVLFEKDGAAVIVDNLSLAYISGSKVDYIEEMISSSFRVTENPNSETSCGCGTSFSPKL</sequence>
<protein>
    <recommendedName>
        <fullName evidence="6">Core domain-containing protein</fullName>
    </recommendedName>
</protein>
<dbReference type="InterPro" id="IPR016092">
    <property type="entry name" value="ATAP"/>
</dbReference>
<dbReference type="FunFam" id="2.60.300.12:FF:000006">
    <property type="entry name" value="Iron-sulfur cluster assembly 2 mitochondrial"/>
    <property type="match status" value="1"/>
</dbReference>
<organism evidence="7 8">
    <name type="scientific">Chondrus crispus</name>
    <name type="common">Carrageen Irish moss</name>
    <name type="synonym">Polymorpha crispa</name>
    <dbReference type="NCBI Taxonomy" id="2769"/>
    <lineage>
        <taxon>Eukaryota</taxon>
        <taxon>Rhodophyta</taxon>
        <taxon>Florideophyceae</taxon>
        <taxon>Rhodymeniophycidae</taxon>
        <taxon>Gigartinales</taxon>
        <taxon>Gigartinaceae</taxon>
        <taxon>Chondrus</taxon>
    </lineage>
</organism>
<evidence type="ECO:0000313" key="8">
    <source>
        <dbReference type="Proteomes" id="UP000012073"/>
    </source>
</evidence>
<dbReference type="AlphaFoldDB" id="R7QGG7"/>
<dbReference type="OMA" id="SFQIHNP"/>
<name>R7QGG7_CHOCR</name>
<dbReference type="EMBL" id="HG001780">
    <property type="protein sequence ID" value="CDF36485.1"/>
    <property type="molecule type" value="Genomic_DNA"/>
</dbReference>
<dbReference type="InterPro" id="IPR035903">
    <property type="entry name" value="HesB-like_dom_sf"/>
</dbReference>
<dbReference type="GO" id="GO:0016226">
    <property type="term" value="P:iron-sulfur cluster assembly"/>
    <property type="evidence" value="ECO:0007669"/>
    <property type="project" value="InterPro"/>
</dbReference>
<evidence type="ECO:0000259" key="6">
    <source>
        <dbReference type="Pfam" id="PF01521"/>
    </source>
</evidence>
<keyword evidence="8" id="KW-1185">Reference proteome</keyword>
<dbReference type="RefSeq" id="XP_005716304.1">
    <property type="nucleotide sequence ID" value="XM_005716247.1"/>
</dbReference>
<keyword evidence="4" id="KW-0408">Iron</keyword>
<dbReference type="GeneID" id="17324004"/>
<evidence type="ECO:0000256" key="5">
    <source>
        <dbReference type="ARBA" id="ARBA00023128"/>
    </source>
</evidence>
<dbReference type="GO" id="GO:0005506">
    <property type="term" value="F:iron ion binding"/>
    <property type="evidence" value="ECO:0007669"/>
    <property type="project" value="TreeGrafter"/>
</dbReference>
<accession>R7QGG7</accession>
<dbReference type="KEGG" id="ccp:CHC_T00004413001"/>
<feature type="domain" description="Core" evidence="6">
    <location>
        <begin position="30"/>
        <end position="139"/>
    </location>
</feature>
<keyword evidence="5" id="KW-0496">Mitochondrion</keyword>
<dbReference type="Gene3D" id="2.60.300.12">
    <property type="entry name" value="HesB-like domain"/>
    <property type="match status" value="1"/>
</dbReference>
<dbReference type="GO" id="GO:0051537">
    <property type="term" value="F:2 iron, 2 sulfur cluster binding"/>
    <property type="evidence" value="ECO:0007669"/>
    <property type="project" value="TreeGrafter"/>
</dbReference>
<comment type="similarity">
    <text evidence="2">Belongs to the HesB/IscA family.</text>
</comment>
<evidence type="ECO:0000313" key="7">
    <source>
        <dbReference type="EMBL" id="CDF36485.1"/>
    </source>
</evidence>
<dbReference type="InterPro" id="IPR000361">
    <property type="entry name" value="ATAP_core_dom"/>
</dbReference>
<evidence type="ECO:0000256" key="2">
    <source>
        <dbReference type="ARBA" id="ARBA00006718"/>
    </source>
</evidence>
<dbReference type="GO" id="GO:0120510">
    <property type="term" value="C:mitochondrial [4Fe-4S] assembly complex"/>
    <property type="evidence" value="ECO:0007669"/>
    <property type="project" value="UniProtKB-ARBA"/>
</dbReference>
<proteinExistence type="inferred from homology"/>
<dbReference type="Gramene" id="CDF36485">
    <property type="protein sequence ID" value="CDF36485"/>
    <property type="gene ID" value="CHC_T00004413001"/>
</dbReference>
<evidence type="ECO:0000256" key="1">
    <source>
        <dbReference type="ARBA" id="ARBA00004173"/>
    </source>
</evidence>
<dbReference type="NCBIfam" id="TIGR00049">
    <property type="entry name" value="iron-sulfur cluster assembly accessory protein"/>
    <property type="match status" value="1"/>
</dbReference>
<dbReference type="STRING" id="2769.R7QGG7"/>
<evidence type="ECO:0000256" key="3">
    <source>
        <dbReference type="ARBA" id="ARBA00022723"/>
    </source>
</evidence>